<dbReference type="Gene3D" id="3.40.50.2300">
    <property type="match status" value="1"/>
</dbReference>
<evidence type="ECO:0000259" key="9">
    <source>
        <dbReference type="PROSITE" id="PS50110"/>
    </source>
</evidence>
<name>A0A3A9KK23_9BACI</name>
<dbReference type="PROSITE" id="PS51755">
    <property type="entry name" value="OMPR_PHOB"/>
    <property type="match status" value="1"/>
</dbReference>
<dbReference type="SMART" id="SM00862">
    <property type="entry name" value="Trans_reg_C"/>
    <property type="match status" value="1"/>
</dbReference>
<dbReference type="GO" id="GO:0006355">
    <property type="term" value="P:regulation of DNA-templated transcription"/>
    <property type="evidence" value="ECO:0007669"/>
    <property type="project" value="InterPro"/>
</dbReference>
<evidence type="ECO:0000256" key="3">
    <source>
        <dbReference type="ARBA" id="ARBA00023012"/>
    </source>
</evidence>
<dbReference type="Proteomes" id="UP000281498">
    <property type="component" value="Unassembled WGS sequence"/>
</dbReference>
<evidence type="ECO:0000256" key="6">
    <source>
        <dbReference type="ARBA" id="ARBA00023163"/>
    </source>
</evidence>
<evidence type="ECO:0000256" key="4">
    <source>
        <dbReference type="ARBA" id="ARBA00023015"/>
    </source>
</evidence>
<keyword evidence="6" id="KW-0804">Transcription</keyword>
<sequence length="230" mass="26709">MFKVLVADDEDSIREILKYSLNKNGMEVCEARTGKEVLESLRSFSADFIILDIMMPEMDGYEVCRELRKTSEVPILMVTAKGEEYDRVLGLELGADDYMIKPFSPRELIARMKAIYRRIDSGHPIKVENEQEAYTNGDLKIHIKHRKVTVKKEVIIFKPREFDLLAYLAKSPGQVFTREALLHHVWGYDFIGDIRTVDVHVKKIREKLKEKKSDVLQTVWGVGYKFEPKL</sequence>
<evidence type="ECO:0000256" key="1">
    <source>
        <dbReference type="ARBA" id="ARBA00004496"/>
    </source>
</evidence>
<dbReference type="SUPFAM" id="SSF46894">
    <property type="entry name" value="C-terminal effector domain of the bipartite response regulators"/>
    <property type="match status" value="1"/>
</dbReference>
<dbReference type="RefSeq" id="WP_110938475.1">
    <property type="nucleotide sequence ID" value="NZ_KZ614147.1"/>
</dbReference>
<dbReference type="InterPro" id="IPR036388">
    <property type="entry name" value="WH-like_DNA-bd_sf"/>
</dbReference>
<dbReference type="InterPro" id="IPR001789">
    <property type="entry name" value="Sig_transdc_resp-reg_receiver"/>
</dbReference>
<dbReference type="Gene3D" id="1.10.10.10">
    <property type="entry name" value="Winged helix-like DNA-binding domain superfamily/Winged helix DNA-binding domain"/>
    <property type="match status" value="1"/>
</dbReference>
<feature type="domain" description="Response regulatory" evidence="9">
    <location>
        <begin position="3"/>
        <end position="116"/>
    </location>
</feature>
<dbReference type="EMBL" id="PDOE01000002">
    <property type="protein sequence ID" value="RKL68135.1"/>
    <property type="molecule type" value="Genomic_DNA"/>
</dbReference>
<dbReference type="CDD" id="cd00383">
    <property type="entry name" value="trans_reg_C"/>
    <property type="match status" value="1"/>
</dbReference>
<dbReference type="OrthoDB" id="9790442at2"/>
<dbReference type="FunFam" id="1.10.10.10:FF:000018">
    <property type="entry name" value="DNA-binding response regulator ResD"/>
    <property type="match status" value="1"/>
</dbReference>
<dbReference type="GO" id="GO:0000976">
    <property type="term" value="F:transcription cis-regulatory region binding"/>
    <property type="evidence" value="ECO:0007669"/>
    <property type="project" value="TreeGrafter"/>
</dbReference>
<dbReference type="Pfam" id="PF00486">
    <property type="entry name" value="Trans_reg_C"/>
    <property type="match status" value="1"/>
</dbReference>
<feature type="DNA-binding region" description="OmpR/PhoB-type" evidence="8">
    <location>
        <begin position="131"/>
        <end position="228"/>
    </location>
</feature>
<dbReference type="PANTHER" id="PTHR48111">
    <property type="entry name" value="REGULATOR OF RPOS"/>
    <property type="match status" value="1"/>
</dbReference>
<dbReference type="Gene3D" id="6.10.250.690">
    <property type="match status" value="1"/>
</dbReference>
<evidence type="ECO:0000256" key="8">
    <source>
        <dbReference type="PROSITE-ProRule" id="PRU01091"/>
    </source>
</evidence>
<protein>
    <submittedName>
        <fullName evidence="11">DNA-binding response regulator</fullName>
    </submittedName>
</protein>
<dbReference type="InterPro" id="IPR001867">
    <property type="entry name" value="OmpR/PhoB-type_DNA-bd"/>
</dbReference>
<proteinExistence type="predicted"/>
<dbReference type="FunFam" id="3.40.50.2300:FF:000001">
    <property type="entry name" value="DNA-binding response regulator PhoB"/>
    <property type="match status" value="1"/>
</dbReference>
<evidence type="ECO:0000256" key="2">
    <source>
        <dbReference type="ARBA" id="ARBA00022553"/>
    </source>
</evidence>
<dbReference type="PROSITE" id="PS50110">
    <property type="entry name" value="RESPONSE_REGULATORY"/>
    <property type="match status" value="1"/>
</dbReference>
<gene>
    <name evidence="11" type="ORF">CR203_06520</name>
</gene>
<dbReference type="SMART" id="SM00448">
    <property type="entry name" value="REC"/>
    <property type="match status" value="1"/>
</dbReference>
<feature type="domain" description="OmpR/PhoB-type" evidence="10">
    <location>
        <begin position="131"/>
        <end position="228"/>
    </location>
</feature>
<evidence type="ECO:0000259" key="10">
    <source>
        <dbReference type="PROSITE" id="PS51755"/>
    </source>
</evidence>
<dbReference type="InterPro" id="IPR016032">
    <property type="entry name" value="Sig_transdc_resp-reg_C-effctor"/>
</dbReference>
<dbReference type="SUPFAM" id="SSF52172">
    <property type="entry name" value="CheY-like"/>
    <property type="match status" value="1"/>
</dbReference>
<dbReference type="InterPro" id="IPR011006">
    <property type="entry name" value="CheY-like_superfamily"/>
</dbReference>
<keyword evidence="5 8" id="KW-0238">DNA-binding</keyword>
<dbReference type="Pfam" id="PF00072">
    <property type="entry name" value="Response_reg"/>
    <property type="match status" value="1"/>
</dbReference>
<dbReference type="AlphaFoldDB" id="A0A3A9KK23"/>
<evidence type="ECO:0000313" key="12">
    <source>
        <dbReference type="Proteomes" id="UP000281498"/>
    </source>
</evidence>
<dbReference type="GO" id="GO:0000156">
    <property type="term" value="F:phosphorelay response regulator activity"/>
    <property type="evidence" value="ECO:0007669"/>
    <property type="project" value="TreeGrafter"/>
</dbReference>
<dbReference type="GO" id="GO:0005829">
    <property type="term" value="C:cytosol"/>
    <property type="evidence" value="ECO:0007669"/>
    <property type="project" value="TreeGrafter"/>
</dbReference>
<keyword evidence="4" id="KW-0805">Transcription regulation</keyword>
<evidence type="ECO:0000256" key="7">
    <source>
        <dbReference type="PROSITE-ProRule" id="PRU00169"/>
    </source>
</evidence>
<dbReference type="InterPro" id="IPR039420">
    <property type="entry name" value="WalR-like"/>
</dbReference>
<keyword evidence="2 7" id="KW-0597">Phosphoprotein</keyword>
<comment type="caution">
    <text evidence="11">The sequence shown here is derived from an EMBL/GenBank/DDBJ whole genome shotgun (WGS) entry which is preliminary data.</text>
</comment>
<comment type="subcellular location">
    <subcellularLocation>
        <location evidence="1">Cytoplasm</location>
    </subcellularLocation>
</comment>
<accession>A0A3A9KK23</accession>
<organism evidence="11 12">
    <name type="scientific">Salipaludibacillus neizhouensis</name>
    <dbReference type="NCBI Taxonomy" id="885475"/>
    <lineage>
        <taxon>Bacteria</taxon>
        <taxon>Bacillati</taxon>
        <taxon>Bacillota</taxon>
        <taxon>Bacilli</taxon>
        <taxon>Bacillales</taxon>
        <taxon>Bacillaceae</taxon>
    </lineage>
</organism>
<feature type="modified residue" description="4-aspartylphosphate" evidence="7">
    <location>
        <position position="52"/>
    </location>
</feature>
<evidence type="ECO:0000313" key="11">
    <source>
        <dbReference type="EMBL" id="RKL68135.1"/>
    </source>
</evidence>
<reference evidence="11 12" key="1">
    <citation type="submission" date="2017-10" db="EMBL/GenBank/DDBJ databases">
        <title>Bacillus sp. nov., a halophilic bacterium isolated from a Keqin Lake.</title>
        <authorList>
            <person name="Wang H."/>
        </authorList>
    </citation>
    <scope>NUCLEOTIDE SEQUENCE [LARGE SCALE GENOMIC DNA]</scope>
    <source>
        <strain evidence="11 12">KCTC 13187</strain>
    </source>
</reference>
<keyword evidence="3" id="KW-0902">Two-component regulatory system</keyword>
<keyword evidence="12" id="KW-1185">Reference proteome</keyword>
<dbReference type="GO" id="GO:0032993">
    <property type="term" value="C:protein-DNA complex"/>
    <property type="evidence" value="ECO:0007669"/>
    <property type="project" value="TreeGrafter"/>
</dbReference>
<dbReference type="PANTHER" id="PTHR48111:SF40">
    <property type="entry name" value="PHOSPHATE REGULON TRANSCRIPTIONAL REGULATORY PROTEIN PHOB"/>
    <property type="match status" value="1"/>
</dbReference>
<evidence type="ECO:0000256" key="5">
    <source>
        <dbReference type="ARBA" id="ARBA00023125"/>
    </source>
</evidence>